<evidence type="ECO:0000259" key="4">
    <source>
        <dbReference type="Pfam" id="PF00588"/>
    </source>
</evidence>
<dbReference type="GO" id="GO:0003723">
    <property type="term" value="F:RNA binding"/>
    <property type="evidence" value="ECO:0007669"/>
    <property type="project" value="InterPro"/>
</dbReference>
<protein>
    <submittedName>
        <fullName evidence="5">tRNA G18 (Ribose-2'-O)-methylase SpoU</fullName>
    </submittedName>
</protein>
<gene>
    <name evidence="5" type="ORF">HNR70_001270</name>
</gene>
<dbReference type="InterPro" id="IPR029064">
    <property type="entry name" value="Ribosomal_eL30-like_sf"/>
</dbReference>
<dbReference type="AlphaFoldDB" id="A0A841ABZ1"/>
<dbReference type="GO" id="GO:0032259">
    <property type="term" value="P:methylation"/>
    <property type="evidence" value="ECO:0007669"/>
    <property type="project" value="UniProtKB-KW"/>
</dbReference>
<dbReference type="GO" id="GO:0008173">
    <property type="term" value="F:RNA methyltransferase activity"/>
    <property type="evidence" value="ECO:0007669"/>
    <property type="project" value="InterPro"/>
</dbReference>
<evidence type="ECO:0000256" key="2">
    <source>
        <dbReference type="ARBA" id="ARBA00022679"/>
    </source>
</evidence>
<evidence type="ECO:0000256" key="1">
    <source>
        <dbReference type="ARBA" id="ARBA00022603"/>
    </source>
</evidence>
<dbReference type="PANTHER" id="PTHR43191:SF12">
    <property type="entry name" value="RRNA METHYLASE"/>
    <property type="match status" value="1"/>
</dbReference>
<feature type="region of interest" description="Disordered" evidence="3">
    <location>
        <begin position="1"/>
        <end position="31"/>
    </location>
</feature>
<organism evidence="5 6">
    <name type="scientific">Brachybacterium aquaticum</name>
    <dbReference type="NCBI Taxonomy" id="1432564"/>
    <lineage>
        <taxon>Bacteria</taxon>
        <taxon>Bacillati</taxon>
        <taxon>Actinomycetota</taxon>
        <taxon>Actinomycetes</taxon>
        <taxon>Micrococcales</taxon>
        <taxon>Dermabacteraceae</taxon>
        <taxon>Brachybacterium</taxon>
    </lineage>
</organism>
<feature type="compositionally biased region" description="Polar residues" evidence="3">
    <location>
        <begin position="13"/>
        <end position="23"/>
    </location>
</feature>
<dbReference type="Proteomes" id="UP000588158">
    <property type="component" value="Unassembled WGS sequence"/>
</dbReference>
<keyword evidence="1 5" id="KW-0489">Methyltransferase</keyword>
<dbReference type="InterPro" id="IPR051259">
    <property type="entry name" value="rRNA_Methyltransferase"/>
</dbReference>
<sequence length="293" mass="31448">MTEETGAGVSGAEETTPQGTTPQLRPLTDLSDPALDDYLRMTDVKLRSRVEVERGLFMAESYEVISRAMDAGMQPRSFLMSEKWLERFAPLYSRFPDVPVYVGEEALLETLTGFHLHRGALAAMQRPELPAVDDLLAGARTVAVLEDIVDHTNVGAMFRSAAALGVDAVLVTPRCADPLYRRSIRVSMGTVFQVPWTRLEAWPEAGVDLLHEAGFDVLALALTDGAVALDAVDLGPARKVALVLGAEGHGLKPATLCAADEHVVIPMAGGVDSLNVAAASAVVFWQRRAMLGA</sequence>
<accession>A0A841ABZ1</accession>
<keyword evidence="2" id="KW-0808">Transferase</keyword>
<dbReference type="Pfam" id="PF00588">
    <property type="entry name" value="SpoU_methylase"/>
    <property type="match status" value="1"/>
</dbReference>
<keyword evidence="6" id="KW-1185">Reference proteome</keyword>
<evidence type="ECO:0000256" key="3">
    <source>
        <dbReference type="SAM" id="MobiDB-lite"/>
    </source>
</evidence>
<dbReference type="EMBL" id="JACHLZ010000001">
    <property type="protein sequence ID" value="MBB5831457.1"/>
    <property type="molecule type" value="Genomic_DNA"/>
</dbReference>
<evidence type="ECO:0000313" key="6">
    <source>
        <dbReference type="Proteomes" id="UP000588158"/>
    </source>
</evidence>
<evidence type="ECO:0000313" key="5">
    <source>
        <dbReference type="EMBL" id="MBB5831457.1"/>
    </source>
</evidence>
<dbReference type="PANTHER" id="PTHR43191">
    <property type="entry name" value="RRNA METHYLTRANSFERASE 3"/>
    <property type="match status" value="1"/>
</dbReference>
<dbReference type="CDD" id="cd18095">
    <property type="entry name" value="SpoU-like_rRNA-MTase"/>
    <property type="match status" value="1"/>
</dbReference>
<dbReference type="SUPFAM" id="SSF55315">
    <property type="entry name" value="L30e-like"/>
    <property type="match status" value="1"/>
</dbReference>
<dbReference type="InterPro" id="IPR029026">
    <property type="entry name" value="tRNA_m1G_MTases_N"/>
</dbReference>
<dbReference type="InterPro" id="IPR001537">
    <property type="entry name" value="SpoU_MeTrfase"/>
</dbReference>
<name>A0A841ABZ1_9MICO</name>
<dbReference type="Gene3D" id="3.40.1280.10">
    <property type="match status" value="1"/>
</dbReference>
<feature type="domain" description="tRNA/rRNA methyltransferase SpoU type" evidence="4">
    <location>
        <begin position="142"/>
        <end position="284"/>
    </location>
</feature>
<dbReference type="GO" id="GO:0006396">
    <property type="term" value="P:RNA processing"/>
    <property type="evidence" value="ECO:0007669"/>
    <property type="project" value="InterPro"/>
</dbReference>
<reference evidence="5 6" key="1">
    <citation type="submission" date="2020-08" db="EMBL/GenBank/DDBJ databases">
        <title>Sequencing the genomes of 1000 actinobacteria strains.</title>
        <authorList>
            <person name="Klenk H.-P."/>
        </authorList>
    </citation>
    <scope>NUCLEOTIDE SEQUENCE [LARGE SCALE GENOMIC DNA]</scope>
    <source>
        <strain evidence="5 6">DSM 28796</strain>
    </source>
</reference>
<dbReference type="InterPro" id="IPR029028">
    <property type="entry name" value="Alpha/beta_knot_MTases"/>
</dbReference>
<proteinExistence type="predicted"/>
<dbReference type="SUPFAM" id="SSF75217">
    <property type="entry name" value="alpha/beta knot"/>
    <property type="match status" value="1"/>
</dbReference>
<comment type="caution">
    <text evidence="5">The sequence shown here is derived from an EMBL/GenBank/DDBJ whole genome shotgun (WGS) entry which is preliminary data.</text>
</comment>